<dbReference type="GO" id="GO:0015446">
    <property type="term" value="F:ATPase-coupled arsenite transmembrane transporter activity"/>
    <property type="evidence" value="ECO:0007669"/>
    <property type="project" value="UniProtKB-EC"/>
</dbReference>
<dbReference type="EC" id="7.3.2.7" evidence="3"/>
<dbReference type="NCBIfam" id="TIGR04291">
    <property type="entry name" value="arsen_driv_ArsA"/>
    <property type="match status" value="1"/>
</dbReference>
<comment type="similarity">
    <text evidence="1">Belongs to the arsA ATPase family.</text>
</comment>
<dbReference type="InterPro" id="IPR027541">
    <property type="entry name" value="Ars_ATPase"/>
</dbReference>
<dbReference type="InterPro" id="IPR003593">
    <property type="entry name" value="AAA+_ATPase"/>
</dbReference>
<dbReference type="GO" id="GO:0016887">
    <property type="term" value="F:ATP hydrolysis activity"/>
    <property type="evidence" value="ECO:0007669"/>
    <property type="project" value="InterPro"/>
</dbReference>
<protein>
    <recommendedName>
        <fullName evidence="3">arsenite-transporting ATPase</fullName>
        <ecNumber evidence="3">7.3.2.7</ecNumber>
    </recommendedName>
</protein>
<name>A0A6C2YNZ6_9BACT</name>
<reference evidence="5" key="1">
    <citation type="submission" date="2019-04" db="EMBL/GenBank/DDBJ databases">
        <authorList>
            <consortium name="Science for Life Laboratories"/>
        </authorList>
    </citation>
    <scope>NUCLEOTIDE SEQUENCE</scope>
    <source>
        <strain evidence="5">MBLW1</strain>
    </source>
</reference>
<dbReference type="NCBIfam" id="TIGR00345">
    <property type="entry name" value="GET3_arsA_TRC40"/>
    <property type="match status" value="1"/>
</dbReference>
<dbReference type="Gene3D" id="3.40.50.300">
    <property type="entry name" value="P-loop containing nucleotide triphosphate hydrolases"/>
    <property type="match status" value="2"/>
</dbReference>
<gene>
    <name evidence="5" type="ORF">GMBLW1_11070</name>
</gene>
<dbReference type="CDD" id="cd02035">
    <property type="entry name" value="ArsA"/>
    <property type="match status" value="2"/>
</dbReference>
<dbReference type="GO" id="GO:0005524">
    <property type="term" value="F:ATP binding"/>
    <property type="evidence" value="ECO:0007669"/>
    <property type="project" value="InterPro"/>
</dbReference>
<evidence type="ECO:0000313" key="5">
    <source>
        <dbReference type="EMBL" id="VIP02853.1"/>
    </source>
</evidence>
<evidence type="ECO:0000256" key="2">
    <source>
        <dbReference type="ARBA" id="ARBA00052296"/>
    </source>
</evidence>
<proteinExistence type="inferred from homology"/>
<accession>A0A6C2YNZ6</accession>
<comment type="catalytic activity">
    <reaction evidence="2">
        <text>arsenite(in) + ATP + H2O = arsenite(out) + ADP + phosphate + H(+)</text>
        <dbReference type="Rhea" id="RHEA:11348"/>
        <dbReference type="ChEBI" id="CHEBI:15377"/>
        <dbReference type="ChEBI" id="CHEBI:15378"/>
        <dbReference type="ChEBI" id="CHEBI:29242"/>
        <dbReference type="ChEBI" id="CHEBI:30616"/>
        <dbReference type="ChEBI" id="CHEBI:43474"/>
        <dbReference type="ChEBI" id="CHEBI:456216"/>
        <dbReference type="EC" id="7.3.2.7"/>
    </reaction>
</comment>
<evidence type="ECO:0000256" key="3">
    <source>
        <dbReference type="ARBA" id="ARBA00066752"/>
    </source>
</evidence>
<dbReference type="KEGG" id="tim:GMBLW1_11070"/>
<dbReference type="SUPFAM" id="SSF52540">
    <property type="entry name" value="P-loop containing nucleoside triphosphate hydrolases"/>
    <property type="match status" value="2"/>
</dbReference>
<dbReference type="InParanoid" id="A0A6C2YNZ6"/>
<dbReference type="InterPro" id="IPR016300">
    <property type="entry name" value="ATPase_ArsA/GET3"/>
</dbReference>
<evidence type="ECO:0000259" key="4">
    <source>
        <dbReference type="SMART" id="SM00382"/>
    </source>
</evidence>
<organism evidence="5">
    <name type="scientific">Tuwongella immobilis</name>
    <dbReference type="NCBI Taxonomy" id="692036"/>
    <lineage>
        <taxon>Bacteria</taxon>
        <taxon>Pseudomonadati</taxon>
        <taxon>Planctomycetota</taxon>
        <taxon>Planctomycetia</taxon>
        <taxon>Gemmatales</taxon>
        <taxon>Gemmataceae</taxon>
        <taxon>Tuwongella</taxon>
    </lineage>
</organism>
<sequence>MIRSWDSLQWPALLFFTGKGGVGKTSLASATAVQLAESGRRVLLISTDPASNLDEVFGTRLTDQPTPIAGVNGLSALNLDPHAAAHRYRERMIGPVRGLLPESAIRSMEEQLSGSCTVEIAAFDAFAAFVADPQWRSQWDHLIFDTAPTGHTLRLLSLPAAWEQFLEENTTGTSCLGPLAGLTHQRELYSRTVQALADASQTVIALVTRPERSSLTEAERTRRELAELDITRVHLFVNAVFRAIDPTDSWAMALQQRGEHALAELPEGLSQLPRTELPWLAESLTGVTRLRNVGFASPQSVPAPQATSESTGGIVRNDPPVDFSSIVLGSSGVPNVILTMGKGGVGKTSVAVAIAVTLARAGHAVHLTTTDPAGRFPTEMLAGIANLRVSRIDPKVETQRYSQEVLSRASANWDETARAMLAEDLRSPCTEEIAVFRAFADCVAASQKEVLVLDTAPTGHTILLMDAALAYHREVNRTQPNLPDAVAGLLPRLRDPQQTRMILVALPEATPVHEAASLQADLERAGMHPAAWVLNGCWAARQVHDPALRHRQRLESAYWDEAARLHSRVVALPWIADPFASLDVCQSWVAEAVAVRAPETTAAV</sequence>
<dbReference type="Pfam" id="PF02374">
    <property type="entry name" value="ArsA_ATPase"/>
    <property type="match status" value="2"/>
</dbReference>
<dbReference type="EMBL" id="LR593887">
    <property type="protein sequence ID" value="VTS02647.1"/>
    <property type="molecule type" value="Genomic_DNA"/>
</dbReference>
<dbReference type="RefSeq" id="WP_162657983.1">
    <property type="nucleotide sequence ID" value="NZ_LR593887.1"/>
</dbReference>
<dbReference type="PIRSF" id="PIRSF001327">
    <property type="entry name" value="Arsenical_pump-driving_ATPase"/>
    <property type="match status" value="1"/>
</dbReference>
<feature type="domain" description="AAA+ ATPase" evidence="4">
    <location>
        <begin position="10"/>
        <end position="231"/>
    </location>
</feature>
<dbReference type="SMART" id="SM00382">
    <property type="entry name" value="AAA"/>
    <property type="match status" value="2"/>
</dbReference>
<dbReference type="EMBL" id="LR586016">
    <property type="protein sequence ID" value="VIP02853.1"/>
    <property type="molecule type" value="Genomic_DNA"/>
</dbReference>
<dbReference type="InterPro" id="IPR027417">
    <property type="entry name" value="P-loop_NTPase"/>
</dbReference>
<evidence type="ECO:0000313" key="6">
    <source>
        <dbReference type="Proteomes" id="UP000464378"/>
    </source>
</evidence>
<evidence type="ECO:0000256" key="1">
    <source>
        <dbReference type="ARBA" id="ARBA00011040"/>
    </source>
</evidence>
<dbReference type="PANTHER" id="PTHR10803:SF3">
    <property type="entry name" value="ATPASE GET3"/>
    <property type="match status" value="1"/>
</dbReference>
<dbReference type="PANTHER" id="PTHR10803">
    <property type="entry name" value="ARSENICAL PUMP-DRIVING ATPASE ARSENITE-TRANSLOCATING ATPASE"/>
    <property type="match status" value="1"/>
</dbReference>
<dbReference type="Proteomes" id="UP000464378">
    <property type="component" value="Chromosome"/>
</dbReference>
<keyword evidence="6" id="KW-1185">Reference proteome</keyword>
<dbReference type="InterPro" id="IPR025723">
    <property type="entry name" value="ArsA/GET3_ATPase-like"/>
</dbReference>
<dbReference type="AlphaFoldDB" id="A0A6C2YNZ6"/>
<feature type="domain" description="AAA+ ATPase" evidence="4">
    <location>
        <begin position="333"/>
        <end position="526"/>
    </location>
</feature>